<feature type="transmembrane region" description="Helical" evidence="6">
    <location>
        <begin position="342"/>
        <end position="365"/>
    </location>
</feature>
<keyword evidence="5 6" id="KW-0472">Membrane</keyword>
<feature type="transmembrane region" description="Helical" evidence="6">
    <location>
        <begin position="371"/>
        <end position="393"/>
    </location>
</feature>
<dbReference type="PROSITE" id="PS50850">
    <property type="entry name" value="MFS"/>
    <property type="match status" value="1"/>
</dbReference>
<dbReference type="GO" id="GO:0012505">
    <property type="term" value="C:endomembrane system"/>
    <property type="evidence" value="ECO:0007669"/>
    <property type="project" value="UniProtKB-SubCell"/>
</dbReference>
<dbReference type="GO" id="GO:0000329">
    <property type="term" value="C:fungal-type vacuole membrane"/>
    <property type="evidence" value="ECO:0007669"/>
    <property type="project" value="TreeGrafter"/>
</dbReference>
<feature type="transmembrane region" description="Helical" evidence="6">
    <location>
        <begin position="459"/>
        <end position="484"/>
    </location>
</feature>
<evidence type="ECO:0000313" key="8">
    <source>
        <dbReference type="EMBL" id="KAF2110704.1"/>
    </source>
</evidence>
<dbReference type="Pfam" id="PF07690">
    <property type="entry name" value="MFS_1"/>
    <property type="match status" value="1"/>
</dbReference>
<feature type="transmembrane region" description="Helical" evidence="6">
    <location>
        <begin position="496"/>
        <end position="516"/>
    </location>
</feature>
<sequence>MSYHSQPLEADDVRPFLFDTQCVFARDLDRLREVLEVCFGDVDLVPQKLPLPKKLVFPLDFFPVDNVTQMQQVRAFAEDFSAKLKVPLEDISLASEWLKSGRGQESGRSLESYLGDAATETFLYDFYHSFDGFRHEYRKRFGKEPYANEYTRWRWNTARTVTKEQNEQAVQRLKVYRKWLLGSVFESDTHDTYMILPISNVEPNYKDRKIEPPGKQYAYDSLYISPTIQAPEIVVPIGECTYDSRVSQREEKLPIAVSVVGNPDSTIVATLSAPISNSFASLKTLSWLGTSFLVANAATQPITHHEWVFILGRTIAGAGGGAMVAISTFVGSDLVPLRKRGVVQGINNIAMGAGAGLGGFLGGWLNEALDWRWAFLIQIPFILLGTILVGLYVRIPVKESDTSAWRRIDHGGNLVQWNHPLVLTTLPLGASLLAFFVWIEGRTAKAPIIPLKLLLNRTVASACTTYFFTYMASFGIMYYVPIYLQLLGLSPMSTGLRFIPQSAGTALGALGTGIIIRSTGKYVLINTLAHTLLVASSAMLLFLGWNTPPAYVFVALAMYGLGFGAILVTTLIVLISSVNHVF</sequence>
<evidence type="ECO:0000256" key="3">
    <source>
        <dbReference type="ARBA" id="ARBA00022692"/>
    </source>
</evidence>
<dbReference type="PANTHER" id="PTHR23501">
    <property type="entry name" value="MAJOR FACILITATOR SUPERFAMILY"/>
    <property type="match status" value="1"/>
</dbReference>
<dbReference type="SUPFAM" id="SSF75304">
    <property type="entry name" value="Amidase signature (AS) enzymes"/>
    <property type="match status" value="1"/>
</dbReference>
<evidence type="ECO:0000313" key="9">
    <source>
        <dbReference type="Proteomes" id="UP000799770"/>
    </source>
</evidence>
<dbReference type="EMBL" id="ML977337">
    <property type="protein sequence ID" value="KAF2110704.1"/>
    <property type="molecule type" value="Genomic_DNA"/>
</dbReference>
<feature type="transmembrane region" description="Helical" evidence="6">
    <location>
        <begin position="550"/>
        <end position="575"/>
    </location>
</feature>
<dbReference type="InterPro" id="IPR036259">
    <property type="entry name" value="MFS_trans_sf"/>
</dbReference>
<comment type="subcellular location">
    <subcellularLocation>
        <location evidence="1">Endomembrane system</location>
        <topology evidence="1">Multi-pass membrane protein</topology>
    </subcellularLocation>
</comment>
<evidence type="ECO:0000256" key="1">
    <source>
        <dbReference type="ARBA" id="ARBA00004127"/>
    </source>
</evidence>
<keyword evidence="9" id="KW-1185">Reference proteome</keyword>
<proteinExistence type="predicted"/>
<name>A0A6A5YVA4_9PLEO</name>
<keyword evidence="3 6" id="KW-0812">Transmembrane</keyword>
<dbReference type="Proteomes" id="UP000799770">
    <property type="component" value="Unassembled WGS sequence"/>
</dbReference>
<dbReference type="InterPro" id="IPR036928">
    <property type="entry name" value="AS_sf"/>
</dbReference>
<dbReference type="InterPro" id="IPR020846">
    <property type="entry name" value="MFS_dom"/>
</dbReference>
<dbReference type="Gene3D" id="1.20.1250.20">
    <property type="entry name" value="MFS general substrate transporter like domains"/>
    <property type="match status" value="1"/>
</dbReference>
<evidence type="ECO:0000259" key="7">
    <source>
        <dbReference type="PROSITE" id="PS50850"/>
    </source>
</evidence>
<keyword evidence="4 6" id="KW-1133">Transmembrane helix</keyword>
<evidence type="ECO:0000256" key="6">
    <source>
        <dbReference type="SAM" id="Phobius"/>
    </source>
</evidence>
<dbReference type="Gene3D" id="3.90.1300.10">
    <property type="entry name" value="Amidase signature (AS) domain"/>
    <property type="match status" value="1"/>
</dbReference>
<feature type="transmembrane region" description="Helical" evidence="6">
    <location>
        <begin position="307"/>
        <end position="330"/>
    </location>
</feature>
<organism evidence="8 9">
    <name type="scientific">Lophiotrema nucula</name>
    <dbReference type="NCBI Taxonomy" id="690887"/>
    <lineage>
        <taxon>Eukaryota</taxon>
        <taxon>Fungi</taxon>
        <taxon>Dikarya</taxon>
        <taxon>Ascomycota</taxon>
        <taxon>Pezizomycotina</taxon>
        <taxon>Dothideomycetes</taxon>
        <taxon>Pleosporomycetidae</taxon>
        <taxon>Pleosporales</taxon>
        <taxon>Lophiotremataceae</taxon>
        <taxon>Lophiotrema</taxon>
    </lineage>
</organism>
<dbReference type="Gene3D" id="1.20.1720.10">
    <property type="entry name" value="Multidrug resistance protein D"/>
    <property type="match status" value="1"/>
</dbReference>
<evidence type="ECO:0000256" key="5">
    <source>
        <dbReference type="ARBA" id="ARBA00023136"/>
    </source>
</evidence>
<dbReference type="OrthoDB" id="3437016at2759"/>
<reference evidence="8" key="1">
    <citation type="journal article" date="2020" name="Stud. Mycol.">
        <title>101 Dothideomycetes genomes: a test case for predicting lifestyles and emergence of pathogens.</title>
        <authorList>
            <person name="Haridas S."/>
            <person name="Albert R."/>
            <person name="Binder M."/>
            <person name="Bloem J."/>
            <person name="Labutti K."/>
            <person name="Salamov A."/>
            <person name="Andreopoulos B."/>
            <person name="Baker S."/>
            <person name="Barry K."/>
            <person name="Bills G."/>
            <person name="Bluhm B."/>
            <person name="Cannon C."/>
            <person name="Castanera R."/>
            <person name="Culley D."/>
            <person name="Daum C."/>
            <person name="Ezra D."/>
            <person name="Gonzalez J."/>
            <person name="Henrissat B."/>
            <person name="Kuo A."/>
            <person name="Liang C."/>
            <person name="Lipzen A."/>
            <person name="Lutzoni F."/>
            <person name="Magnuson J."/>
            <person name="Mondo S."/>
            <person name="Nolan M."/>
            <person name="Ohm R."/>
            <person name="Pangilinan J."/>
            <person name="Park H.-J."/>
            <person name="Ramirez L."/>
            <person name="Alfaro M."/>
            <person name="Sun H."/>
            <person name="Tritt A."/>
            <person name="Yoshinaga Y."/>
            <person name="Zwiers L.-H."/>
            <person name="Turgeon B."/>
            <person name="Goodwin S."/>
            <person name="Spatafora J."/>
            <person name="Crous P."/>
            <person name="Grigoriev I."/>
        </authorList>
    </citation>
    <scope>NUCLEOTIDE SEQUENCE</scope>
    <source>
        <strain evidence="8">CBS 627.86</strain>
    </source>
</reference>
<keyword evidence="2" id="KW-0813">Transport</keyword>
<protein>
    <submittedName>
        <fullName evidence="8">Major facilitator superfamily domain-containing protein</fullName>
    </submittedName>
</protein>
<gene>
    <name evidence="8" type="ORF">BDV96DRAFT_690998</name>
</gene>
<dbReference type="AlphaFoldDB" id="A0A6A5YVA4"/>
<dbReference type="InterPro" id="IPR011701">
    <property type="entry name" value="MFS"/>
</dbReference>
<evidence type="ECO:0000256" key="2">
    <source>
        <dbReference type="ARBA" id="ARBA00022448"/>
    </source>
</evidence>
<feature type="transmembrane region" description="Helical" evidence="6">
    <location>
        <begin position="522"/>
        <end position="543"/>
    </location>
</feature>
<feature type="transmembrane region" description="Helical" evidence="6">
    <location>
        <begin position="414"/>
        <end position="439"/>
    </location>
</feature>
<accession>A0A6A5YVA4</accession>
<dbReference type="GO" id="GO:0015174">
    <property type="term" value="F:basic amino acid transmembrane transporter activity"/>
    <property type="evidence" value="ECO:0007669"/>
    <property type="project" value="TreeGrafter"/>
</dbReference>
<feature type="domain" description="Major facilitator superfamily (MFS) profile" evidence="7">
    <location>
        <begin position="192"/>
        <end position="582"/>
    </location>
</feature>
<dbReference type="SUPFAM" id="SSF103473">
    <property type="entry name" value="MFS general substrate transporter"/>
    <property type="match status" value="1"/>
</dbReference>
<dbReference type="PANTHER" id="PTHR23501:SF191">
    <property type="entry name" value="VACUOLAR BASIC AMINO ACID TRANSPORTER 4"/>
    <property type="match status" value="1"/>
</dbReference>
<evidence type="ECO:0000256" key="4">
    <source>
        <dbReference type="ARBA" id="ARBA00022989"/>
    </source>
</evidence>